<keyword evidence="1" id="KW-0812">Transmembrane</keyword>
<dbReference type="Proteomes" id="UP000031982">
    <property type="component" value="Unassembled WGS sequence"/>
</dbReference>
<dbReference type="EMBL" id="JXLP01000022">
    <property type="protein sequence ID" value="KIL75836.1"/>
    <property type="molecule type" value="Genomic_DNA"/>
</dbReference>
<evidence type="ECO:0000313" key="2">
    <source>
        <dbReference type="EMBL" id="KIL75836.1"/>
    </source>
</evidence>
<comment type="caution">
    <text evidence="2">The sequence shown here is derived from an EMBL/GenBank/DDBJ whole genome shotgun (WGS) entry which is preliminary data.</text>
</comment>
<feature type="transmembrane region" description="Helical" evidence="1">
    <location>
        <begin position="6"/>
        <end position="25"/>
    </location>
</feature>
<reference evidence="2 3" key="1">
    <citation type="submission" date="2015-01" db="EMBL/GenBank/DDBJ databases">
        <title>Genome Assembly of Bacillus badius MTCC 1458.</title>
        <authorList>
            <person name="Verma A."/>
            <person name="Khatri I."/>
            <person name="Mual P."/>
            <person name="Subramanian S."/>
            <person name="Krishnamurthi S."/>
        </authorList>
    </citation>
    <scope>NUCLEOTIDE SEQUENCE [LARGE SCALE GENOMIC DNA]</scope>
    <source>
        <strain evidence="2 3">MTCC 1458</strain>
    </source>
</reference>
<proteinExistence type="predicted"/>
<accession>A0ABR5APT3</accession>
<keyword evidence="3" id="KW-1185">Reference proteome</keyword>
<name>A0ABR5APT3_BACBA</name>
<evidence type="ECO:0000313" key="3">
    <source>
        <dbReference type="Proteomes" id="UP000031982"/>
    </source>
</evidence>
<organism evidence="2 3">
    <name type="scientific">Bacillus badius</name>
    <dbReference type="NCBI Taxonomy" id="1455"/>
    <lineage>
        <taxon>Bacteria</taxon>
        <taxon>Bacillati</taxon>
        <taxon>Bacillota</taxon>
        <taxon>Bacilli</taxon>
        <taxon>Bacillales</taxon>
        <taxon>Bacillaceae</taxon>
        <taxon>Pseudobacillus</taxon>
    </lineage>
</organism>
<evidence type="ECO:0000256" key="1">
    <source>
        <dbReference type="SAM" id="Phobius"/>
    </source>
</evidence>
<feature type="transmembrane region" description="Helical" evidence="1">
    <location>
        <begin position="78"/>
        <end position="95"/>
    </location>
</feature>
<keyword evidence="1" id="KW-1133">Transmembrane helix</keyword>
<keyword evidence="1" id="KW-0472">Membrane</keyword>
<dbReference type="RefSeq" id="WP_231557227.1">
    <property type="nucleotide sequence ID" value="NZ_JARTHD010000062.1"/>
</dbReference>
<sequence length="101" mass="11445">MMDWTIIFFFSFLAICVLLIVITLASLPKLGDERKNFIKMKAQSYAFTIVIGLLLIEIVEVAYLTFWTDGSYEGMDPFTFLVAISVVYLISLLVSKKKYGG</sequence>
<feature type="transmembrane region" description="Helical" evidence="1">
    <location>
        <begin position="45"/>
        <end position="66"/>
    </location>
</feature>
<evidence type="ECO:0008006" key="4">
    <source>
        <dbReference type="Google" id="ProtNLM"/>
    </source>
</evidence>
<protein>
    <recommendedName>
        <fullName evidence="4">DUF2178 domain-containing protein</fullName>
    </recommendedName>
</protein>
<gene>
    <name evidence="2" type="ORF">SD77_2785</name>
</gene>